<dbReference type="GO" id="GO:0034625">
    <property type="term" value="P:fatty acid elongation, monounsaturated fatty acid"/>
    <property type="evidence" value="ECO:0007669"/>
    <property type="project" value="TreeGrafter"/>
</dbReference>
<feature type="transmembrane region" description="Helical" evidence="10">
    <location>
        <begin position="278"/>
        <end position="296"/>
    </location>
</feature>
<comment type="similarity">
    <text evidence="10">Belongs to the ELO family.</text>
</comment>
<feature type="transmembrane region" description="Helical" evidence="10">
    <location>
        <begin position="254"/>
        <end position="272"/>
    </location>
</feature>
<evidence type="ECO:0000256" key="8">
    <source>
        <dbReference type="ARBA" id="ARBA00023136"/>
    </source>
</evidence>
<feature type="transmembrane region" description="Helical" evidence="10">
    <location>
        <begin position="224"/>
        <end position="247"/>
    </location>
</feature>
<evidence type="ECO:0000256" key="5">
    <source>
        <dbReference type="ARBA" id="ARBA00022832"/>
    </source>
</evidence>
<feature type="transmembrane region" description="Helical" evidence="10">
    <location>
        <begin position="142"/>
        <end position="163"/>
    </location>
</feature>
<dbReference type="Pfam" id="PF01151">
    <property type="entry name" value="ELO"/>
    <property type="match status" value="1"/>
</dbReference>
<gene>
    <name evidence="11" type="ORF">FCC1311_058591</name>
</gene>
<keyword evidence="12" id="KW-1185">Reference proteome</keyword>
<dbReference type="AlphaFoldDB" id="A0A2R5G2P4"/>
<keyword evidence="2 10" id="KW-0444">Lipid biosynthesis</keyword>
<keyword evidence="6 10" id="KW-1133">Transmembrane helix</keyword>
<organism evidence="11 12">
    <name type="scientific">Hondaea fermentalgiana</name>
    <dbReference type="NCBI Taxonomy" id="2315210"/>
    <lineage>
        <taxon>Eukaryota</taxon>
        <taxon>Sar</taxon>
        <taxon>Stramenopiles</taxon>
        <taxon>Bigyra</taxon>
        <taxon>Labyrinthulomycetes</taxon>
        <taxon>Thraustochytrida</taxon>
        <taxon>Thraustochytriidae</taxon>
        <taxon>Hondaea</taxon>
    </lineage>
</organism>
<sequence length="406" mass="46152">MGAQDAALNKVLEKLDTISSRLDHIESKVETQGDMIKDMNAGVVRRAIKFGTQDINDACGVVTIGTNELIGETGPKKSGESEAKKEDRRKRQALGTKMFTFYLFVYAALTVVSGLDLLPVLSWETMKFDTAEVVSVWLRTHMWVPFALCFAYLVIIFGIQFYMKDRAEFDLRKPLAAWSAFLAIFSIAASIRTVPVLIKMLYEKGTHHVLCGDTRNDWVIDNPAGVWTMAFIFSKIPELIDTLFIVLRKRKLITLHWYHHVTVLLFCWHAWATFALTGIVFAAINASVHAIMYAYYAFTALGYRPTSYAIYITLIQIMQMVVGTAVTFYIGYDMAFVTPQPFRLDMKLNWDPLSKHQNTEPSCKGANSSNAIFGVTMYASYLYLFCLFFYMAYLRPKKDTSKKKTN</sequence>
<dbReference type="InterPro" id="IPR002076">
    <property type="entry name" value="ELO_fam"/>
</dbReference>
<evidence type="ECO:0000256" key="2">
    <source>
        <dbReference type="ARBA" id="ARBA00022516"/>
    </source>
</evidence>
<keyword evidence="7 10" id="KW-0443">Lipid metabolism</keyword>
<dbReference type="GO" id="GO:0005789">
    <property type="term" value="C:endoplasmic reticulum membrane"/>
    <property type="evidence" value="ECO:0007669"/>
    <property type="project" value="TreeGrafter"/>
</dbReference>
<feature type="transmembrane region" description="Helical" evidence="10">
    <location>
        <begin position="99"/>
        <end position="122"/>
    </location>
</feature>
<accession>A0A2R5G2P4</accession>
<evidence type="ECO:0000313" key="11">
    <source>
        <dbReference type="EMBL" id="GBG25297.1"/>
    </source>
</evidence>
<protein>
    <recommendedName>
        <fullName evidence="10">Elongation of fatty acids protein</fullName>
        <ecNumber evidence="10">2.3.1.-</ecNumber>
    </recommendedName>
</protein>
<dbReference type="OrthoDB" id="434092at2759"/>
<keyword evidence="3 10" id="KW-0808">Transferase</keyword>
<comment type="caution">
    <text evidence="11">The sequence shown here is derived from an EMBL/GenBank/DDBJ whole genome shotgun (WGS) entry which is preliminary data.</text>
</comment>
<dbReference type="GO" id="GO:0030148">
    <property type="term" value="P:sphingolipid biosynthetic process"/>
    <property type="evidence" value="ECO:0007669"/>
    <property type="project" value="TreeGrafter"/>
</dbReference>
<evidence type="ECO:0000256" key="1">
    <source>
        <dbReference type="ARBA" id="ARBA00004141"/>
    </source>
</evidence>
<keyword evidence="8 10" id="KW-0472">Membrane</keyword>
<evidence type="ECO:0000256" key="10">
    <source>
        <dbReference type="RuleBase" id="RU361115"/>
    </source>
</evidence>
<keyword evidence="5 10" id="KW-0276">Fatty acid metabolism</keyword>
<keyword evidence="4 10" id="KW-0812">Transmembrane</keyword>
<reference evidence="11 12" key="1">
    <citation type="submission" date="2017-12" db="EMBL/GenBank/DDBJ databases">
        <title>Sequencing, de novo assembly and annotation of complete genome of a new Thraustochytrid species, strain FCC1311.</title>
        <authorList>
            <person name="Sedici K."/>
            <person name="Godart F."/>
            <person name="Aiese Cigliano R."/>
            <person name="Sanseverino W."/>
            <person name="Barakat M."/>
            <person name="Ortet P."/>
            <person name="Marechal E."/>
            <person name="Cagnac O."/>
            <person name="Amato A."/>
        </authorList>
    </citation>
    <scope>NUCLEOTIDE SEQUENCE [LARGE SCALE GENOMIC DNA]</scope>
</reference>
<dbReference type="GO" id="GO:0019367">
    <property type="term" value="P:fatty acid elongation, saturated fatty acid"/>
    <property type="evidence" value="ECO:0007669"/>
    <property type="project" value="TreeGrafter"/>
</dbReference>
<dbReference type="GO" id="GO:0009922">
    <property type="term" value="F:fatty acid elongase activity"/>
    <property type="evidence" value="ECO:0007669"/>
    <property type="project" value="InterPro"/>
</dbReference>
<evidence type="ECO:0000256" key="3">
    <source>
        <dbReference type="ARBA" id="ARBA00022679"/>
    </source>
</evidence>
<evidence type="ECO:0000313" key="12">
    <source>
        <dbReference type="Proteomes" id="UP000241890"/>
    </source>
</evidence>
<proteinExistence type="inferred from homology"/>
<dbReference type="InParanoid" id="A0A2R5G2P4"/>
<comment type="catalytic activity">
    <reaction evidence="10">
        <text>an acyl-CoA + malonyl-CoA + H(+) = a 3-oxoacyl-CoA + CO2 + CoA</text>
        <dbReference type="Rhea" id="RHEA:50252"/>
        <dbReference type="ChEBI" id="CHEBI:15378"/>
        <dbReference type="ChEBI" id="CHEBI:16526"/>
        <dbReference type="ChEBI" id="CHEBI:57287"/>
        <dbReference type="ChEBI" id="CHEBI:57384"/>
        <dbReference type="ChEBI" id="CHEBI:58342"/>
        <dbReference type="ChEBI" id="CHEBI:90726"/>
    </reaction>
    <physiologicalReaction direction="left-to-right" evidence="10">
        <dbReference type="Rhea" id="RHEA:50253"/>
    </physiologicalReaction>
</comment>
<name>A0A2R5G2P4_9STRA</name>
<feature type="transmembrane region" description="Helical" evidence="10">
    <location>
        <begin position="175"/>
        <end position="198"/>
    </location>
</feature>
<dbReference type="EMBL" id="BEYU01000012">
    <property type="protein sequence ID" value="GBG25297.1"/>
    <property type="molecule type" value="Genomic_DNA"/>
</dbReference>
<feature type="transmembrane region" description="Helical" evidence="10">
    <location>
        <begin position="308"/>
        <end position="332"/>
    </location>
</feature>
<evidence type="ECO:0000256" key="9">
    <source>
        <dbReference type="ARBA" id="ARBA00023160"/>
    </source>
</evidence>
<comment type="caution">
    <text evidence="10">Lacks conserved residue(s) required for the propagation of feature annotation.</text>
</comment>
<dbReference type="EC" id="2.3.1.-" evidence="10"/>
<feature type="transmembrane region" description="Helical" evidence="10">
    <location>
        <begin position="371"/>
        <end position="394"/>
    </location>
</feature>
<dbReference type="Proteomes" id="UP000241890">
    <property type="component" value="Unassembled WGS sequence"/>
</dbReference>
<evidence type="ECO:0000256" key="4">
    <source>
        <dbReference type="ARBA" id="ARBA00022692"/>
    </source>
</evidence>
<evidence type="ECO:0000256" key="6">
    <source>
        <dbReference type="ARBA" id="ARBA00022989"/>
    </source>
</evidence>
<dbReference type="GO" id="GO:0034626">
    <property type="term" value="P:fatty acid elongation, polyunsaturated fatty acid"/>
    <property type="evidence" value="ECO:0007669"/>
    <property type="project" value="TreeGrafter"/>
</dbReference>
<dbReference type="GO" id="GO:0042761">
    <property type="term" value="P:very long-chain fatty acid biosynthetic process"/>
    <property type="evidence" value="ECO:0007669"/>
    <property type="project" value="TreeGrafter"/>
</dbReference>
<keyword evidence="9 10" id="KW-0275">Fatty acid biosynthesis</keyword>
<dbReference type="PANTHER" id="PTHR11157">
    <property type="entry name" value="FATTY ACID ACYL TRANSFERASE-RELATED"/>
    <property type="match status" value="1"/>
</dbReference>
<evidence type="ECO:0000256" key="7">
    <source>
        <dbReference type="ARBA" id="ARBA00023098"/>
    </source>
</evidence>
<comment type="subcellular location">
    <subcellularLocation>
        <location evidence="1">Membrane</location>
        <topology evidence="1">Multi-pass membrane protein</topology>
    </subcellularLocation>
</comment>
<dbReference type="PANTHER" id="PTHR11157:SF17">
    <property type="entry name" value="ELONGATION OF VERY LONG CHAIN FATTY ACIDS PROTEIN 6"/>
    <property type="match status" value="1"/>
</dbReference>